<dbReference type="Proteomes" id="UP000011529">
    <property type="component" value="Unassembled WGS sequence"/>
</dbReference>
<evidence type="ECO:0000256" key="1">
    <source>
        <dbReference type="SAM" id="Phobius"/>
    </source>
</evidence>
<reference evidence="2" key="1">
    <citation type="submission" date="2012-11" db="EMBL/GenBank/DDBJ databases">
        <title>Permanent draft genomes of Rhodopirellula europaea strain SH398 and 6C.</title>
        <authorList>
            <person name="Richter M."/>
            <person name="Richter-Heitmann T."/>
            <person name="Frank C."/>
            <person name="Harder J."/>
            <person name="Glockner F.O."/>
        </authorList>
    </citation>
    <scope>NUCLEOTIDE SEQUENCE</scope>
    <source>
        <strain evidence="2">6C</strain>
    </source>
</reference>
<keyword evidence="1" id="KW-1133">Transmembrane helix</keyword>
<gene>
    <name evidence="2" type="ORF">RE6C_03182</name>
</gene>
<feature type="transmembrane region" description="Helical" evidence="1">
    <location>
        <begin position="133"/>
        <end position="155"/>
    </location>
</feature>
<feature type="transmembrane region" description="Helical" evidence="1">
    <location>
        <begin position="102"/>
        <end position="121"/>
    </location>
</feature>
<keyword evidence="1" id="KW-0472">Membrane</keyword>
<comment type="caution">
    <text evidence="2">The sequence shown here is derived from an EMBL/GenBank/DDBJ whole genome shotgun (WGS) entry which is preliminary data.</text>
</comment>
<protein>
    <submittedName>
        <fullName evidence="2">Membrane protein</fullName>
    </submittedName>
</protein>
<dbReference type="PATRIC" id="fig|1263867.3.peg.3400"/>
<evidence type="ECO:0000313" key="3">
    <source>
        <dbReference type="Proteomes" id="UP000011529"/>
    </source>
</evidence>
<evidence type="ECO:0000313" key="2">
    <source>
        <dbReference type="EMBL" id="EMB16079.1"/>
    </source>
</evidence>
<organism evidence="2 3">
    <name type="scientific">Rhodopirellula europaea 6C</name>
    <dbReference type="NCBI Taxonomy" id="1263867"/>
    <lineage>
        <taxon>Bacteria</taxon>
        <taxon>Pseudomonadati</taxon>
        <taxon>Planctomycetota</taxon>
        <taxon>Planctomycetia</taxon>
        <taxon>Pirellulales</taxon>
        <taxon>Pirellulaceae</taxon>
        <taxon>Rhodopirellula</taxon>
    </lineage>
</organism>
<proteinExistence type="predicted"/>
<feature type="transmembrane region" description="Helical" evidence="1">
    <location>
        <begin position="54"/>
        <end position="72"/>
    </location>
</feature>
<name>M2B1I2_9BACT</name>
<reference evidence="2" key="2">
    <citation type="journal article" date="2013" name="Mar. Genomics">
        <title>Expression of sulfatases in Rhodopirellula baltica and the diversity of sulfatases in the genus Rhodopirellula.</title>
        <authorList>
            <person name="Wegner C.E."/>
            <person name="Richter-Heitmann T."/>
            <person name="Klindworth A."/>
            <person name="Klockow C."/>
            <person name="Richter M."/>
            <person name="Achstetter T."/>
            <person name="Glockner F.O."/>
            <person name="Harder J."/>
        </authorList>
    </citation>
    <scope>NUCLEOTIDE SEQUENCE [LARGE SCALE GENOMIC DNA]</scope>
    <source>
        <strain evidence="2">6C</strain>
    </source>
</reference>
<keyword evidence="1" id="KW-0812">Transmembrane</keyword>
<dbReference type="EMBL" id="ANMO01000135">
    <property type="protein sequence ID" value="EMB16079.1"/>
    <property type="molecule type" value="Genomic_DNA"/>
</dbReference>
<dbReference type="AlphaFoldDB" id="M2B1I2"/>
<accession>M2B1I2</accession>
<keyword evidence="3" id="KW-1185">Reference proteome</keyword>
<sequence>MRVWLKWRVFRPSPVMSTVRRTGQRMGANNPYKAPTSIASAEGRASTVHPDWRWMVCMVHLFSALALWALFFSSHGEAGWRLTCHGYCSIPLFGSGAAVLRFMLPLLLAVLPTAAASLLFWHSYHNCDPTRKATGRNFGFLLLGIILAGTNASLYDPIG</sequence>